<evidence type="ECO:0000256" key="2">
    <source>
        <dbReference type="ARBA" id="ARBA00022692"/>
    </source>
</evidence>
<dbReference type="RefSeq" id="WP_065621333.1">
    <property type="nucleotide sequence ID" value="NZ_LYOZ01000052.1"/>
</dbReference>
<feature type="transmembrane region" description="Helical" evidence="5">
    <location>
        <begin position="284"/>
        <end position="312"/>
    </location>
</feature>
<dbReference type="EMBL" id="LYOZ01000052">
    <property type="protein sequence ID" value="OCH97150.1"/>
    <property type="molecule type" value="Genomic_DNA"/>
</dbReference>
<evidence type="ECO:0000256" key="1">
    <source>
        <dbReference type="ARBA" id="ARBA00004141"/>
    </source>
</evidence>
<feature type="transmembrane region" description="Helical" evidence="5">
    <location>
        <begin position="48"/>
        <end position="69"/>
    </location>
</feature>
<dbReference type="Pfam" id="PF00324">
    <property type="entry name" value="AA_permease"/>
    <property type="match status" value="1"/>
</dbReference>
<dbReference type="Proteomes" id="UP000093336">
    <property type="component" value="Unassembled WGS sequence"/>
</dbReference>
<feature type="transmembrane region" description="Helical" evidence="5">
    <location>
        <begin position="123"/>
        <end position="144"/>
    </location>
</feature>
<feature type="transmembrane region" description="Helical" evidence="5">
    <location>
        <begin position="409"/>
        <end position="426"/>
    </location>
</feature>
<feature type="transmembrane region" description="Helical" evidence="5">
    <location>
        <begin position="156"/>
        <end position="176"/>
    </location>
</feature>
<keyword evidence="3 5" id="KW-1133">Transmembrane helix</keyword>
<feature type="transmembrane region" description="Helical" evidence="5">
    <location>
        <begin position="21"/>
        <end position="42"/>
    </location>
</feature>
<evidence type="ECO:0000313" key="8">
    <source>
        <dbReference type="Proteomes" id="UP000093336"/>
    </source>
</evidence>
<feature type="transmembrane region" description="Helical" evidence="5">
    <location>
        <begin position="196"/>
        <end position="213"/>
    </location>
</feature>
<evidence type="ECO:0000313" key="7">
    <source>
        <dbReference type="EMBL" id="OCH97150.1"/>
    </source>
</evidence>
<dbReference type="Gene3D" id="1.20.1740.10">
    <property type="entry name" value="Amino acid/polyamine transporter I"/>
    <property type="match status" value="1"/>
</dbReference>
<feature type="transmembrane region" description="Helical" evidence="5">
    <location>
        <begin position="385"/>
        <end position="403"/>
    </location>
</feature>
<gene>
    <name evidence="7" type="ORF">A8135_05855</name>
</gene>
<name>A0ABX2XRD1_9GAMM</name>
<dbReference type="PIRSF" id="PIRSF006060">
    <property type="entry name" value="AA_transporter"/>
    <property type="match status" value="1"/>
</dbReference>
<evidence type="ECO:0000256" key="5">
    <source>
        <dbReference type="SAM" id="Phobius"/>
    </source>
</evidence>
<dbReference type="InterPro" id="IPR050367">
    <property type="entry name" value="APC_superfamily"/>
</dbReference>
<evidence type="ECO:0000256" key="4">
    <source>
        <dbReference type="ARBA" id="ARBA00023136"/>
    </source>
</evidence>
<organism evidence="7 8">
    <name type="scientific">Legionella jamestowniensis</name>
    <dbReference type="NCBI Taxonomy" id="455"/>
    <lineage>
        <taxon>Bacteria</taxon>
        <taxon>Pseudomonadati</taxon>
        <taxon>Pseudomonadota</taxon>
        <taxon>Gammaproteobacteria</taxon>
        <taxon>Legionellales</taxon>
        <taxon>Legionellaceae</taxon>
        <taxon>Legionella</taxon>
    </lineage>
</organism>
<dbReference type="InterPro" id="IPR004841">
    <property type="entry name" value="AA-permease/SLC12A_dom"/>
</dbReference>
<comment type="caution">
    <text evidence="7">The sequence shown here is derived from an EMBL/GenBank/DDBJ whole genome shotgun (WGS) entry which is preliminary data.</text>
</comment>
<feature type="transmembrane region" description="Helical" evidence="5">
    <location>
        <begin position="333"/>
        <end position="352"/>
    </location>
</feature>
<keyword evidence="8" id="KW-1185">Reference proteome</keyword>
<accession>A0ABX2XRD1</accession>
<keyword evidence="2 5" id="KW-0812">Transmembrane</keyword>
<feature type="transmembrane region" description="Helical" evidence="5">
    <location>
        <begin position="90"/>
        <end position="117"/>
    </location>
</feature>
<dbReference type="PANTHER" id="PTHR42770:SF7">
    <property type="entry name" value="MEMBRANE PROTEIN"/>
    <property type="match status" value="1"/>
</dbReference>
<dbReference type="PANTHER" id="PTHR42770">
    <property type="entry name" value="AMINO ACID TRANSPORTER-RELATED"/>
    <property type="match status" value="1"/>
</dbReference>
<sequence>MNDKIIHRKLHRDLGLSGATMMGLGSILGTGVFVSIGVAAGVTGPSVILSIILAALVATCNALSSAQLAASHPVSGGTYEYGYRYLHPAIGFTAGWMFLCAKTASAATAALGFAGYFLHLFKLRLISIIPVAVTVVIVLTLIVLSGLKRSNKTNLIIVSITLLSLVLFVVFGFPSLLRNGGQNLSPFFPKTADGGLGHFLYATALMFVAYTGYGRIATMGEEVKEPATTIPKAIILTLVVSAVLYILVAMVAIGSVGSTQLAIVTENKATPLEIAANAMNRPGLVTFIAIGACTAMLGVLLNLILGLSRMALAMGRQQDLPELFAVVSRKHRIPVAAIVGIGFAIAGLTLFGSVETTWSFSAFTVLIYYSITNLSALYLPKDQRLYPNFIAVTGLISCLFLAFWVPLGIWLSGLSLIALGLIWQYFHRYYLKGQ</sequence>
<feature type="transmembrane region" description="Helical" evidence="5">
    <location>
        <begin position="234"/>
        <end position="264"/>
    </location>
</feature>
<keyword evidence="4 5" id="KW-0472">Membrane</keyword>
<feature type="domain" description="Amino acid permease/ SLC12A" evidence="6">
    <location>
        <begin position="19"/>
        <end position="420"/>
    </location>
</feature>
<evidence type="ECO:0000259" key="6">
    <source>
        <dbReference type="Pfam" id="PF00324"/>
    </source>
</evidence>
<proteinExistence type="predicted"/>
<evidence type="ECO:0000256" key="3">
    <source>
        <dbReference type="ARBA" id="ARBA00022989"/>
    </source>
</evidence>
<comment type="subcellular location">
    <subcellularLocation>
        <location evidence="1">Membrane</location>
        <topology evidence="1">Multi-pass membrane protein</topology>
    </subcellularLocation>
</comment>
<reference evidence="7 8" key="1">
    <citation type="submission" date="2016-05" db="EMBL/GenBank/DDBJ databases">
        <authorList>
            <person name="Prochazka B."/>
            <person name="Indra A."/>
            <person name="Hasenberger P."/>
            <person name="Blaschitz M."/>
            <person name="Wagner L."/>
            <person name="Wewalka G."/>
            <person name="Sorschag S."/>
            <person name="Schmid D."/>
            <person name="Ruppitsch W."/>
        </authorList>
    </citation>
    <scope>NUCLEOTIDE SEQUENCE [LARGE SCALE GENOMIC DNA]</scope>
    <source>
        <strain evidence="7 8">974010_12</strain>
    </source>
</reference>
<feature type="transmembrane region" description="Helical" evidence="5">
    <location>
        <begin position="358"/>
        <end position="378"/>
    </location>
</feature>
<protein>
    <submittedName>
        <fullName evidence="7">Amino acid permease</fullName>
    </submittedName>
</protein>